<keyword evidence="2" id="KW-0472">Membrane</keyword>
<name>A0AAQ4RER1_GASAC</name>
<feature type="compositionally biased region" description="Polar residues" evidence="1">
    <location>
        <begin position="473"/>
        <end position="494"/>
    </location>
</feature>
<evidence type="ECO:0000256" key="1">
    <source>
        <dbReference type="SAM" id="MobiDB-lite"/>
    </source>
</evidence>
<dbReference type="SMART" id="SM01065">
    <property type="entry name" value="CBM_2"/>
    <property type="match status" value="1"/>
</dbReference>
<keyword evidence="2" id="KW-0812">Transmembrane</keyword>
<feature type="region of interest" description="Disordered" evidence="1">
    <location>
        <begin position="378"/>
        <end position="409"/>
    </location>
</feature>
<feature type="region of interest" description="Disordered" evidence="1">
    <location>
        <begin position="1"/>
        <end position="74"/>
    </location>
</feature>
<dbReference type="Pfam" id="PF00686">
    <property type="entry name" value="CBM_20"/>
    <property type="match status" value="1"/>
</dbReference>
<feature type="region of interest" description="Disordered" evidence="1">
    <location>
        <begin position="467"/>
        <end position="494"/>
    </location>
</feature>
<dbReference type="CTD" id="8987"/>
<dbReference type="GeneTree" id="ENSGT00390000007731"/>
<evidence type="ECO:0000256" key="2">
    <source>
        <dbReference type="SAM" id="Phobius"/>
    </source>
</evidence>
<dbReference type="AlphaFoldDB" id="A0AAQ4RER1"/>
<feature type="compositionally biased region" description="Acidic residues" evidence="1">
    <location>
        <begin position="261"/>
        <end position="270"/>
    </location>
</feature>
<keyword evidence="5" id="KW-1185">Reference proteome</keyword>
<reference evidence="4" key="2">
    <citation type="submission" date="2025-08" db="UniProtKB">
        <authorList>
            <consortium name="Ensembl"/>
        </authorList>
    </citation>
    <scope>IDENTIFICATION</scope>
</reference>
<evidence type="ECO:0000313" key="4">
    <source>
        <dbReference type="Ensembl" id="ENSGACP00000062109.1"/>
    </source>
</evidence>
<sequence length="864" mass="94324">MPTPRDQSRPIRSSQPCSSAATRGHSTRVERRKRRREEQPAPPSLESSTRTKRSSEGGEGGAARDFPPRQTCIMPLKNGNTVAVERRVDLASLFCMIGHHGPAVALAVVAVVSVVAGLVIYRTVRGKRRKAAVADADGGAEGDASVIRESTDVNEGLSDVKADVDLIQNDLRIRHRRAAAEKTSAQRTRGILSSEDTIKDVLEDFCESCLMEPKQIHSEKPKQGEAVSTTESQDDEGGTLEKDVIDETTRQVENFQPIGDSDTEDGEDEDHLDKRSTVKLYAASVQFNEQDLEIEQKGGTDFARDQEVGVLYNGANQAEDKMPSGGSNVACKEEQHCLSVAVTSAPNSLRSLVTASNHNGGLSGSSIVAECADMSFDCQQPQKDNETPSLDEDPNSANLDPQSERVQDIDPGTAANVPFVIVEDMSCPHQQFICEDKPIDLVEKELLLDSAAAGNKTSCAALVMSVSGPDPQPFTQHPQGDQTKNNSEDLTSAPNMHPPFCQVDMLSFEQFELRDIDMSYGAVGKESGISSLAVSPDSFNEYDTIIENMIVSAGPTEAQHGLHADAVVEEHTAAMVLGPDPSHCCQPAISERKASTLNESFLSQEDMFGREIEESYCSAMDQFAAQIAGSVTCFTDKPQGLKAAVESEEKMTGVNVEMIGATKTEEDEDYEKTEISIMEATMDHNEWIMDNDYKAFPWMTLPVPSSAHDDTKTYQLPSEGLKFTSAVEVTTCTDASDIPPSAKVLLAGTLPLVAENPENMIKIAVVQDVDVTFSIHYITQSPNQAVAVTGDRWELGNWKEFVPLEGLEDGHWATVVRLPSESHVEWKFVVVEKGRVCRWEECGNRLLDTGSRDQLLVHECWARL</sequence>
<dbReference type="Ensembl" id="ENSGACT00000066207.1">
    <property type="protein sequence ID" value="ENSGACP00000062109.1"/>
    <property type="gene ID" value="ENSGACG00000027300.1"/>
</dbReference>
<feature type="compositionally biased region" description="Polar residues" evidence="1">
    <location>
        <begin position="10"/>
        <end position="21"/>
    </location>
</feature>
<reference evidence="4 5" key="1">
    <citation type="journal article" date="2021" name="G3 (Bethesda)">
        <title>Improved contiguity of the threespine stickleback genome using long-read sequencing.</title>
        <authorList>
            <person name="Nath S."/>
            <person name="Shaw D.E."/>
            <person name="White M.A."/>
        </authorList>
    </citation>
    <scope>NUCLEOTIDE SEQUENCE [LARGE SCALE GENOMIC DNA]</scope>
    <source>
        <strain evidence="4 5">Lake Benthic</strain>
    </source>
</reference>
<feature type="transmembrane region" description="Helical" evidence="2">
    <location>
        <begin position="103"/>
        <end position="121"/>
    </location>
</feature>
<protein>
    <recommendedName>
        <fullName evidence="3">CBM20 domain-containing protein</fullName>
    </recommendedName>
</protein>
<dbReference type="GO" id="GO:2001070">
    <property type="term" value="F:starch binding"/>
    <property type="evidence" value="ECO:0007669"/>
    <property type="project" value="InterPro"/>
</dbReference>
<dbReference type="GO" id="GO:0016020">
    <property type="term" value="C:membrane"/>
    <property type="evidence" value="ECO:0007669"/>
    <property type="project" value="TreeGrafter"/>
</dbReference>
<proteinExistence type="predicted"/>
<dbReference type="RefSeq" id="XP_040054081.1">
    <property type="nucleotide sequence ID" value="XM_040198147.1"/>
</dbReference>
<evidence type="ECO:0000259" key="3">
    <source>
        <dbReference type="PROSITE" id="PS51166"/>
    </source>
</evidence>
<feature type="compositionally biased region" description="Basic and acidic residues" evidence="1">
    <location>
        <begin position="239"/>
        <end position="250"/>
    </location>
</feature>
<dbReference type="Proteomes" id="UP000007635">
    <property type="component" value="Chromosome XIV"/>
</dbReference>
<dbReference type="InterPro" id="IPR013783">
    <property type="entry name" value="Ig-like_fold"/>
</dbReference>
<organism evidence="4 5">
    <name type="scientific">Gasterosteus aculeatus aculeatus</name>
    <name type="common">three-spined stickleback</name>
    <dbReference type="NCBI Taxonomy" id="481459"/>
    <lineage>
        <taxon>Eukaryota</taxon>
        <taxon>Metazoa</taxon>
        <taxon>Chordata</taxon>
        <taxon>Craniata</taxon>
        <taxon>Vertebrata</taxon>
        <taxon>Euteleostomi</taxon>
        <taxon>Actinopterygii</taxon>
        <taxon>Neopterygii</taxon>
        <taxon>Teleostei</taxon>
        <taxon>Neoteleostei</taxon>
        <taxon>Acanthomorphata</taxon>
        <taxon>Eupercaria</taxon>
        <taxon>Perciformes</taxon>
        <taxon>Cottioidei</taxon>
        <taxon>Gasterosteales</taxon>
        <taxon>Gasterosteidae</taxon>
        <taxon>Gasterosteus</taxon>
    </lineage>
</organism>
<feature type="domain" description="CBM20" evidence="3">
    <location>
        <begin position="763"/>
        <end position="863"/>
    </location>
</feature>
<accession>A0AAQ4RER1</accession>
<reference evidence="4" key="3">
    <citation type="submission" date="2025-09" db="UniProtKB">
        <authorList>
            <consortium name="Ensembl"/>
        </authorList>
    </citation>
    <scope>IDENTIFICATION</scope>
</reference>
<feature type="region of interest" description="Disordered" evidence="1">
    <location>
        <begin position="216"/>
        <end position="272"/>
    </location>
</feature>
<dbReference type="KEGG" id="gat:120832105"/>
<dbReference type="PANTHER" id="PTHR15048">
    <property type="entry name" value="STARCH-BINDING DOMAIN-CONTAINING PROTEIN 1"/>
    <property type="match status" value="1"/>
</dbReference>
<evidence type="ECO:0000313" key="5">
    <source>
        <dbReference type="Proteomes" id="UP000007635"/>
    </source>
</evidence>
<dbReference type="GeneID" id="120832105"/>
<dbReference type="Gene3D" id="2.60.40.10">
    <property type="entry name" value="Immunoglobulins"/>
    <property type="match status" value="1"/>
</dbReference>
<dbReference type="SUPFAM" id="SSF49452">
    <property type="entry name" value="Starch-binding domain-like"/>
    <property type="match status" value="1"/>
</dbReference>
<dbReference type="InterPro" id="IPR013784">
    <property type="entry name" value="Carb-bd-like_fold"/>
</dbReference>
<dbReference type="InterPro" id="IPR002044">
    <property type="entry name" value="CBM20"/>
</dbReference>
<dbReference type="PANTHER" id="PTHR15048:SF0">
    <property type="entry name" value="STARCH-BINDING DOMAIN-CONTAINING PROTEIN 1"/>
    <property type="match status" value="1"/>
</dbReference>
<keyword evidence="2" id="KW-1133">Transmembrane helix</keyword>
<dbReference type="PROSITE" id="PS51166">
    <property type="entry name" value="CBM20"/>
    <property type="match status" value="1"/>
</dbReference>